<dbReference type="PANTHER" id="PTHR13421:SF16">
    <property type="entry name" value="SNRNA-ACTIVATING PROTEIN COMPLEX SUBUNIT 3"/>
    <property type="match status" value="1"/>
</dbReference>
<dbReference type="GO" id="GO:0005634">
    <property type="term" value="C:nucleus"/>
    <property type="evidence" value="ECO:0007669"/>
    <property type="project" value="UniProtKB-SubCell"/>
</dbReference>
<feature type="compositionally biased region" description="Basic and acidic residues" evidence="7">
    <location>
        <begin position="71"/>
        <end position="92"/>
    </location>
</feature>
<keyword evidence="5" id="KW-0804">Transcription</keyword>
<evidence type="ECO:0008006" key="9">
    <source>
        <dbReference type="Google" id="ProtNLM"/>
    </source>
</evidence>
<feature type="region of interest" description="Disordered" evidence="7">
    <location>
        <begin position="71"/>
        <end position="120"/>
    </location>
</feature>
<evidence type="ECO:0000313" key="8">
    <source>
        <dbReference type="EMBL" id="CAE2217409.1"/>
    </source>
</evidence>
<dbReference type="GO" id="GO:0001046">
    <property type="term" value="F:core promoter sequence-specific DNA binding"/>
    <property type="evidence" value="ECO:0007669"/>
    <property type="project" value="TreeGrafter"/>
</dbReference>
<comment type="subcellular location">
    <subcellularLocation>
        <location evidence="1">Nucleus</location>
    </subcellularLocation>
</comment>
<dbReference type="GO" id="GO:0000978">
    <property type="term" value="F:RNA polymerase II cis-regulatory region sequence-specific DNA binding"/>
    <property type="evidence" value="ECO:0007669"/>
    <property type="project" value="TreeGrafter"/>
</dbReference>
<organism evidence="8">
    <name type="scientific">Vannella robusta</name>
    <dbReference type="NCBI Taxonomy" id="1487602"/>
    <lineage>
        <taxon>Eukaryota</taxon>
        <taxon>Amoebozoa</taxon>
        <taxon>Discosea</taxon>
        <taxon>Flabellinia</taxon>
        <taxon>Vannellidae</taxon>
        <taxon>Vannella</taxon>
    </lineage>
</organism>
<protein>
    <recommendedName>
        <fullName evidence="9">snRNA-activating protein complex subunit 3</fullName>
    </recommendedName>
</protein>
<dbReference type="InterPro" id="IPR022042">
    <property type="entry name" value="snRNA-activating_su3"/>
</dbReference>
<dbReference type="GO" id="GO:0003681">
    <property type="term" value="F:bent DNA binding"/>
    <property type="evidence" value="ECO:0007669"/>
    <property type="project" value="TreeGrafter"/>
</dbReference>
<sequence>MSNEMSGTVGMLSLVNIRQFQQVFQQFMNEDEGEIDEEFFFGMDESIFNTEDLAIVDPDEQIRVAIEKEMQATNHTERQRREQHEMDSDSWLRKTFGIQDQAEESDEDEDENFAPPLPVSQQTPSEMAAALMLTADIPSYEELSNEKPQNLRCLDEVEQYSSKHKREVNYYTPHMQQVVGHEDIDPNEVVLSIALYHPKKATKTQEFLVLGSQSLVELKDHFYCLSDLAFGECTTSSGYFFIENVFYDDTRAQNSIEYSKELIEWVRKNNRYTKPEFGLYTSKKMEHTFFVDLSVRIGVPYLYCHRGNCEHVMTINEVRMIHEDDNQNKRAYPLQTFQNKIRRKKCRVCDIYPAKYVTRGDPVAPENPCFFCDKCYGPLHYREDGTPLYTNIETYPYYHE</sequence>
<feature type="compositionally biased region" description="Acidic residues" evidence="7">
    <location>
        <begin position="101"/>
        <end position="112"/>
    </location>
</feature>
<evidence type="ECO:0000256" key="5">
    <source>
        <dbReference type="ARBA" id="ARBA00023163"/>
    </source>
</evidence>
<dbReference type="AlphaFoldDB" id="A0A7S4I3G1"/>
<proteinExistence type="inferred from homology"/>
<dbReference type="Pfam" id="PF12251">
    <property type="entry name" value="SNAPC3"/>
    <property type="match status" value="1"/>
</dbReference>
<evidence type="ECO:0000256" key="2">
    <source>
        <dbReference type="ARBA" id="ARBA00010410"/>
    </source>
</evidence>
<dbReference type="PANTHER" id="PTHR13421">
    <property type="entry name" value="SNRNA-ACTIVATING PROTEIN COMPLEX SUBUNIT 3"/>
    <property type="match status" value="1"/>
</dbReference>
<dbReference type="GO" id="GO:0042796">
    <property type="term" value="P:snRNA transcription by RNA polymerase III"/>
    <property type="evidence" value="ECO:0007669"/>
    <property type="project" value="TreeGrafter"/>
</dbReference>
<keyword evidence="6" id="KW-0539">Nucleus</keyword>
<gene>
    <name evidence="8" type="ORF">VSP0166_LOCUS7723</name>
</gene>
<comment type="similarity">
    <text evidence="2">Belongs to the SNAPC3/SRD2 family.</text>
</comment>
<evidence type="ECO:0000256" key="3">
    <source>
        <dbReference type="ARBA" id="ARBA00023015"/>
    </source>
</evidence>
<dbReference type="GO" id="GO:0042795">
    <property type="term" value="P:snRNA transcription by RNA polymerase II"/>
    <property type="evidence" value="ECO:0007669"/>
    <property type="project" value="TreeGrafter"/>
</dbReference>
<dbReference type="GO" id="GO:0001006">
    <property type="term" value="F:RNA polymerase III type 3 promoter sequence-specific DNA binding"/>
    <property type="evidence" value="ECO:0007669"/>
    <property type="project" value="TreeGrafter"/>
</dbReference>
<accession>A0A7S4I3G1</accession>
<reference evidence="8" key="1">
    <citation type="submission" date="2021-01" db="EMBL/GenBank/DDBJ databases">
        <authorList>
            <person name="Corre E."/>
            <person name="Pelletier E."/>
            <person name="Niang G."/>
            <person name="Scheremetjew M."/>
            <person name="Finn R."/>
            <person name="Kale V."/>
            <person name="Holt S."/>
            <person name="Cochrane G."/>
            <person name="Meng A."/>
            <person name="Brown T."/>
            <person name="Cohen L."/>
        </authorList>
    </citation>
    <scope>NUCLEOTIDE SEQUENCE</scope>
    <source>
        <strain evidence="8">DIVA3 518/3/11/1/6</strain>
    </source>
</reference>
<dbReference type="GO" id="GO:0019185">
    <property type="term" value="C:snRNA-activating protein complex"/>
    <property type="evidence" value="ECO:0007669"/>
    <property type="project" value="TreeGrafter"/>
</dbReference>
<dbReference type="EMBL" id="HBKP01010997">
    <property type="protein sequence ID" value="CAE2217409.1"/>
    <property type="molecule type" value="Transcribed_RNA"/>
</dbReference>
<keyword evidence="3" id="KW-0805">Transcription regulation</keyword>
<evidence type="ECO:0000256" key="6">
    <source>
        <dbReference type="ARBA" id="ARBA00023242"/>
    </source>
</evidence>
<evidence type="ECO:0000256" key="4">
    <source>
        <dbReference type="ARBA" id="ARBA00023125"/>
    </source>
</evidence>
<name>A0A7S4I3G1_9EUKA</name>
<keyword evidence="4" id="KW-0238">DNA-binding</keyword>
<evidence type="ECO:0000256" key="1">
    <source>
        <dbReference type="ARBA" id="ARBA00004123"/>
    </source>
</evidence>
<evidence type="ECO:0000256" key="7">
    <source>
        <dbReference type="SAM" id="MobiDB-lite"/>
    </source>
</evidence>